<feature type="chain" id="PRO_5047064493" evidence="1">
    <location>
        <begin position="19"/>
        <end position="230"/>
    </location>
</feature>
<organism evidence="2 3">
    <name type="scientific">Chromobacterium indicum</name>
    <dbReference type="NCBI Taxonomy" id="3110228"/>
    <lineage>
        <taxon>Bacteria</taxon>
        <taxon>Pseudomonadati</taxon>
        <taxon>Pseudomonadota</taxon>
        <taxon>Betaproteobacteria</taxon>
        <taxon>Neisseriales</taxon>
        <taxon>Chromobacteriaceae</taxon>
        <taxon>Chromobacterium</taxon>
    </lineage>
</organism>
<dbReference type="Proteomes" id="UP001405405">
    <property type="component" value="Unassembled WGS sequence"/>
</dbReference>
<reference evidence="2 3" key="1">
    <citation type="submission" date="2023-12" db="EMBL/GenBank/DDBJ databases">
        <title>Chromobacterium sp. strain TRC.1.1.SA producing antimicrobial pigment.</title>
        <authorList>
            <person name="Verma N."/>
            <person name="Choksket S."/>
            <person name="Pinnaka A.K."/>
            <person name="Korpole S."/>
        </authorList>
    </citation>
    <scope>NUCLEOTIDE SEQUENCE [LARGE SCALE GENOMIC DNA]</scope>
    <source>
        <strain evidence="2 3">TRC1.1.SA</strain>
    </source>
</reference>
<evidence type="ECO:0000313" key="3">
    <source>
        <dbReference type="Proteomes" id="UP001405405"/>
    </source>
</evidence>
<keyword evidence="1" id="KW-0732">Signal</keyword>
<gene>
    <name evidence="2" type="ORF">VA599_02220</name>
</gene>
<protein>
    <submittedName>
        <fullName evidence="2">Uncharacterized protein</fullName>
    </submittedName>
</protein>
<dbReference type="RefSeq" id="WP_346787517.1">
    <property type="nucleotide sequence ID" value="NZ_JAYFSJ010000001.1"/>
</dbReference>
<evidence type="ECO:0000313" key="2">
    <source>
        <dbReference type="EMBL" id="MEN7429543.1"/>
    </source>
</evidence>
<accession>A0ABV0CFA1</accession>
<proteinExistence type="predicted"/>
<keyword evidence="3" id="KW-1185">Reference proteome</keyword>
<dbReference type="EMBL" id="JAYFSJ010000001">
    <property type="protein sequence ID" value="MEN7429543.1"/>
    <property type="molecule type" value="Genomic_DNA"/>
</dbReference>
<evidence type="ECO:0000256" key="1">
    <source>
        <dbReference type="SAM" id="SignalP"/>
    </source>
</evidence>
<comment type="caution">
    <text evidence="2">The sequence shown here is derived from an EMBL/GenBank/DDBJ whole genome shotgun (WGS) entry which is preliminary data.</text>
</comment>
<feature type="signal peptide" evidence="1">
    <location>
        <begin position="1"/>
        <end position="18"/>
    </location>
</feature>
<name>A0ABV0CFA1_9NEIS</name>
<sequence length="230" mass="25075">MKKTIWACMLAWCGLASAASPEAPPLSGHYYLQDVREVGAELLLKPDGSFEWGMSYGAVDQYAQGSWKAQGGKVELHSAAPEKAPVFRPFRDEEFRIRRPAEEGSWLAIVGMPGVGPMAGVEISFQSRSGKVLTAVTDRNGDAMVSAPEGEAWSKAGLRRNGGKDQPQWFDVPEERSAQRLAAFAVDDAAYLRQPPFQNLILMARKDGKLEVDDGAGRMVYARQDAGKGE</sequence>